<proteinExistence type="predicted"/>
<dbReference type="OrthoDB" id="425112at2759"/>
<name>A0A1Q9CIR1_SYMMI</name>
<feature type="compositionally biased region" description="Basic and acidic residues" evidence="1">
    <location>
        <begin position="983"/>
        <end position="992"/>
    </location>
</feature>
<feature type="domain" description="Helicase C-terminal" evidence="3">
    <location>
        <begin position="1363"/>
        <end position="1468"/>
    </location>
</feature>
<dbReference type="InterPro" id="IPR001650">
    <property type="entry name" value="Helicase_C-like"/>
</dbReference>
<evidence type="ECO:0000256" key="2">
    <source>
        <dbReference type="SAM" id="Phobius"/>
    </source>
</evidence>
<dbReference type="Pfam" id="PF00271">
    <property type="entry name" value="Helicase_C"/>
    <property type="match status" value="1"/>
</dbReference>
<evidence type="ECO:0000259" key="3">
    <source>
        <dbReference type="Pfam" id="PF00271"/>
    </source>
</evidence>
<keyword evidence="2" id="KW-1133">Transmembrane helix</keyword>
<evidence type="ECO:0000256" key="1">
    <source>
        <dbReference type="SAM" id="MobiDB-lite"/>
    </source>
</evidence>
<dbReference type="InterPro" id="IPR027417">
    <property type="entry name" value="P-loop_NTPase"/>
</dbReference>
<keyword evidence="5" id="KW-1185">Reference proteome</keyword>
<keyword evidence="2" id="KW-0472">Membrane</keyword>
<accession>A0A1Q9CIR1</accession>
<dbReference type="SUPFAM" id="SSF52540">
    <property type="entry name" value="P-loop containing nucleoside triphosphate hydrolases"/>
    <property type="match status" value="1"/>
</dbReference>
<dbReference type="Gene3D" id="3.40.50.300">
    <property type="entry name" value="P-loop containing nucleotide triphosphate hydrolases"/>
    <property type="match status" value="2"/>
</dbReference>
<reference evidence="4 5" key="1">
    <citation type="submission" date="2016-02" db="EMBL/GenBank/DDBJ databases">
        <title>Genome analysis of coral dinoflagellate symbionts highlights evolutionary adaptations to a symbiotic lifestyle.</title>
        <authorList>
            <person name="Aranda M."/>
            <person name="Li Y."/>
            <person name="Liew Y.J."/>
            <person name="Baumgarten S."/>
            <person name="Simakov O."/>
            <person name="Wilson M."/>
            <person name="Piel J."/>
            <person name="Ashoor H."/>
            <person name="Bougouffa S."/>
            <person name="Bajic V.B."/>
            <person name="Ryu T."/>
            <person name="Ravasi T."/>
            <person name="Bayer T."/>
            <person name="Micklem G."/>
            <person name="Kim H."/>
            <person name="Bhak J."/>
            <person name="Lajeunesse T.C."/>
            <person name="Voolstra C.R."/>
        </authorList>
    </citation>
    <scope>NUCLEOTIDE SEQUENCE [LARGE SCALE GENOMIC DNA]</scope>
    <source>
        <strain evidence="4 5">CCMP2467</strain>
    </source>
</reference>
<dbReference type="Proteomes" id="UP000186817">
    <property type="component" value="Unassembled WGS sequence"/>
</dbReference>
<feature type="region of interest" description="Disordered" evidence="1">
    <location>
        <begin position="944"/>
        <end position="992"/>
    </location>
</feature>
<comment type="caution">
    <text evidence="4">The sequence shown here is derived from an EMBL/GenBank/DDBJ whole genome shotgun (WGS) entry which is preliminary data.</text>
</comment>
<keyword evidence="2" id="KW-0812">Transmembrane</keyword>
<gene>
    <name evidence="4" type="ORF">AK812_SmicGene36521</name>
</gene>
<feature type="transmembrane region" description="Helical" evidence="2">
    <location>
        <begin position="661"/>
        <end position="686"/>
    </location>
</feature>
<feature type="transmembrane region" description="Helical" evidence="2">
    <location>
        <begin position="568"/>
        <end position="589"/>
    </location>
</feature>
<dbReference type="EMBL" id="LSRX01001166">
    <property type="protein sequence ID" value="OLP82796.1"/>
    <property type="molecule type" value="Genomic_DNA"/>
</dbReference>
<protein>
    <recommendedName>
        <fullName evidence="3">Helicase C-terminal domain-containing protein</fullName>
    </recommendedName>
</protein>
<evidence type="ECO:0000313" key="4">
    <source>
        <dbReference type="EMBL" id="OLP82796.1"/>
    </source>
</evidence>
<feature type="transmembrane region" description="Helical" evidence="2">
    <location>
        <begin position="12"/>
        <end position="32"/>
    </location>
</feature>
<organism evidence="4 5">
    <name type="scientific">Symbiodinium microadriaticum</name>
    <name type="common">Dinoflagellate</name>
    <name type="synonym">Zooxanthella microadriatica</name>
    <dbReference type="NCBI Taxonomy" id="2951"/>
    <lineage>
        <taxon>Eukaryota</taxon>
        <taxon>Sar</taxon>
        <taxon>Alveolata</taxon>
        <taxon>Dinophyceae</taxon>
        <taxon>Suessiales</taxon>
        <taxon>Symbiodiniaceae</taxon>
        <taxon>Symbiodinium</taxon>
    </lineage>
</organism>
<sequence length="1630" mass="181600">MTAQHALQGYWWTATIIWPVACCGILCFWDGYTRPMSLGHGQQQIKDQERQAAETNVSNRTIRFEGSVLTWPRGRPCVASWPGKYAGAWESLVSQSRDGQVSAAVVFLPEKTDDYGKCDGLPEAEGLPGSCWCTPLYGEQKPWGCRWFTKWKENIEVAVASGAQLEVYFFQSHVGQGKVESFEAAGEDNLRREKVNRKQKDFEESPQFQQALDAGLGNLSKEPRGDGSSQYSREVRRLFLASLPDTEREFITAAEGLGNSQKAEVAWLEKKGYEYWAVDVATWLPGEGVEFCVPSSSKHHEAWAQQADCPSICDADYDQTYPHMPKARVPLADRQLSGPALNVTVPIMRPVASPARQGVSLPLQGILNVQAITELLGRLPEHLQKEAKNDLRRRLEPEIVAWQEHWDTDDGSLEPEAALHPSQGRARASLANVRVFQSDAMAAVSVMNDLHAPLEVKLHCGAWQVIYPQKSFDVEASEEASVIFVEVRLRESPEVHGSCEATCGSSLRTSVDFDTLSREAKGRDRAEARELAIEAKRRQEAQQQTEAMIQEAAAAAAKKRTEDGFRDVVFIIILPGLLLVLLVVCSAIPPESAVAAALLASVTVPLCCFVSLFSVLGTNDHDQLRFEFGTSESVVRVVARLLGLLALLSLAGMTAQHNLRGYWWTAFIVWPVAVCGVMMFLCVCCAPQGLDDGAKNILEREREEASREVSNRTLRFEGTVIRERGRPCVASWPGKYAGAWESLVSQGRNGQVSAAVVFLPQGTDDYGKCDRIPLAEGLPGTCWCTPLYGEQKPWGCRWFTKWRENIETAVQSGAELEVYYFQNHVGKGKVESFSTAGDDNLQREEINEKQKDFEKSPEFKQALDAGLSNLSTEPRGDGSSQYSREARRLFLVSLSETEREFIAASEGLGNSQKAEVAWLEKKGYAYKEVDVSTWLPEEGVERYIPEPLSSEDEVPDSKDGKSKKARRAPPVPEDGYPSQLWKDSPEQGHDGFNENVQRVLKKLAGWTSPSQGEAKLLPQQNVVACLLHPSSKVQRLLCDHNTGSGKTLCMVRIMDNFYFDPRGKIAIFPKDSVVDNFYSALWEWPNRWRDYCCHLHQRSAALACGADDWRRLRFQRWSIGKSQALQRRASAEGLSLQQGIKETDVHPPAAPLRAYRFTSAGGRAAEVVDGLPRGCIFKVGFHPSDPNPYSQKVIVMDEGHHLTRPNKIYEQQLNQLREYVQKANGSVFVSCTGSMEADAATDPRMLLDVVKGDNNKHANDEGFLSSHHKRGQSFPRQSPAPCADGIYSKEVQNSVVTQVELSGLSLVRYVYQAIRLEKEGKPEDSLANYTNMYVFANSSGNASCKETLLTDPSSRPKFTAALKAVVEAAKKKQKSMIMVERRNGYRALLALLQAEAEKHKFNVAEYHQLADFNSRENLRGQRFMVMILETERGGEGIELRAVRLAAFLDVPKRFPDYKQRCGRVVRCGSHDGLSEVDREVRFMFFTSVFPDFAQNELGAFALFALCGYWNGPKKITYASEPAPEELVEAAKGFVETAAEVGIRTLRGLEEALRHHLLDGDLLNEELPPKLCHRLSGGLGALKEKGASKVISQTPLKTYDQKLQRQLWLQFEDMAPALAKIRGIAPDVGMY</sequence>
<feature type="transmembrane region" description="Helical" evidence="2">
    <location>
        <begin position="595"/>
        <end position="616"/>
    </location>
</feature>
<evidence type="ECO:0000313" key="5">
    <source>
        <dbReference type="Proteomes" id="UP000186817"/>
    </source>
</evidence>
<feature type="region of interest" description="Disordered" evidence="1">
    <location>
        <begin position="1258"/>
        <end position="1279"/>
    </location>
</feature>